<gene>
    <name evidence="4" type="ORF">HYN04_07580</name>
</gene>
<evidence type="ECO:0000259" key="3">
    <source>
        <dbReference type="PROSITE" id="PS51186"/>
    </source>
</evidence>
<name>A0A2Z3I089_9CAUL</name>
<sequence length="161" mass="17587">MPRGDRLPDDLRFELDDLSRQPVRDLVARHLAGMHAQSPPESVHALALEGLRDPAIRFWSVWKGEDLAGMGALRRIDAGNGEIKSMRVADAFLGQGVGRAILDHILSEARGLGLAVLWLETGSVEGFIPARTLYASVGFTTCGPFDTYGPDPFSVFMTLRL</sequence>
<keyword evidence="1 4" id="KW-0808">Transferase</keyword>
<organism evidence="4 5">
    <name type="scientific">Phenylobacterium parvum</name>
    <dbReference type="NCBI Taxonomy" id="2201350"/>
    <lineage>
        <taxon>Bacteria</taxon>
        <taxon>Pseudomonadati</taxon>
        <taxon>Pseudomonadota</taxon>
        <taxon>Alphaproteobacteria</taxon>
        <taxon>Caulobacterales</taxon>
        <taxon>Caulobacteraceae</taxon>
        <taxon>Phenylobacterium</taxon>
    </lineage>
</organism>
<dbReference type="CDD" id="cd04301">
    <property type="entry name" value="NAT_SF"/>
    <property type="match status" value="1"/>
</dbReference>
<dbReference type="InterPro" id="IPR050832">
    <property type="entry name" value="Bact_Acetyltransf"/>
</dbReference>
<evidence type="ECO:0000256" key="1">
    <source>
        <dbReference type="ARBA" id="ARBA00022679"/>
    </source>
</evidence>
<evidence type="ECO:0000313" key="5">
    <source>
        <dbReference type="Proteomes" id="UP000247763"/>
    </source>
</evidence>
<reference evidence="5" key="1">
    <citation type="submission" date="2018-05" db="EMBL/GenBank/DDBJ databases">
        <title>Genome sequencing of Phenylobacterium sp. HYN0004.</title>
        <authorList>
            <person name="Yi H."/>
            <person name="Baek C."/>
        </authorList>
    </citation>
    <scope>NUCLEOTIDE SEQUENCE [LARGE SCALE GENOMIC DNA]</scope>
    <source>
        <strain evidence="5">HYN0004</strain>
    </source>
</reference>
<dbReference type="Gene3D" id="3.40.630.30">
    <property type="match status" value="1"/>
</dbReference>
<evidence type="ECO:0000256" key="2">
    <source>
        <dbReference type="ARBA" id="ARBA00023315"/>
    </source>
</evidence>
<dbReference type="OrthoDB" id="9805924at2"/>
<dbReference type="EMBL" id="CP029479">
    <property type="protein sequence ID" value="AWM78780.1"/>
    <property type="molecule type" value="Genomic_DNA"/>
</dbReference>
<feature type="domain" description="N-acetyltransferase" evidence="3">
    <location>
        <begin position="13"/>
        <end position="161"/>
    </location>
</feature>
<keyword evidence="2" id="KW-0012">Acyltransferase</keyword>
<evidence type="ECO:0000313" key="4">
    <source>
        <dbReference type="EMBL" id="AWM78780.1"/>
    </source>
</evidence>
<dbReference type="Proteomes" id="UP000247763">
    <property type="component" value="Chromosome"/>
</dbReference>
<dbReference type="PANTHER" id="PTHR43877">
    <property type="entry name" value="AMINOALKYLPHOSPHONATE N-ACETYLTRANSFERASE-RELATED-RELATED"/>
    <property type="match status" value="1"/>
</dbReference>
<dbReference type="PROSITE" id="PS51186">
    <property type="entry name" value="GNAT"/>
    <property type="match status" value="1"/>
</dbReference>
<proteinExistence type="predicted"/>
<dbReference type="SUPFAM" id="SSF55729">
    <property type="entry name" value="Acyl-CoA N-acyltransferases (Nat)"/>
    <property type="match status" value="1"/>
</dbReference>
<dbReference type="InterPro" id="IPR000182">
    <property type="entry name" value="GNAT_dom"/>
</dbReference>
<dbReference type="KEGG" id="phb:HYN04_07580"/>
<dbReference type="Pfam" id="PF00583">
    <property type="entry name" value="Acetyltransf_1"/>
    <property type="match status" value="1"/>
</dbReference>
<dbReference type="PANTHER" id="PTHR43877:SF5">
    <property type="entry name" value="BLL8307 PROTEIN"/>
    <property type="match status" value="1"/>
</dbReference>
<protein>
    <submittedName>
        <fullName evidence="4">GNAT family N-acetyltransferase</fullName>
    </submittedName>
</protein>
<dbReference type="AlphaFoldDB" id="A0A2Z3I089"/>
<dbReference type="InterPro" id="IPR016181">
    <property type="entry name" value="Acyl_CoA_acyltransferase"/>
</dbReference>
<keyword evidence="5" id="KW-1185">Reference proteome</keyword>
<accession>A0A2Z3I089</accession>
<dbReference type="GO" id="GO:0016747">
    <property type="term" value="F:acyltransferase activity, transferring groups other than amino-acyl groups"/>
    <property type="evidence" value="ECO:0007669"/>
    <property type="project" value="InterPro"/>
</dbReference>